<name>A0A1M8A1S9_MALS4</name>
<evidence type="ECO:0008006" key="3">
    <source>
        <dbReference type="Google" id="ProtNLM"/>
    </source>
</evidence>
<dbReference type="EMBL" id="LT671821">
    <property type="protein sequence ID" value="SHO76436.1"/>
    <property type="molecule type" value="Genomic_DNA"/>
</dbReference>
<organism evidence="1 2">
    <name type="scientific">Malassezia sympodialis (strain ATCC 42132)</name>
    <name type="common">Atopic eczema-associated yeast</name>
    <dbReference type="NCBI Taxonomy" id="1230383"/>
    <lineage>
        <taxon>Eukaryota</taxon>
        <taxon>Fungi</taxon>
        <taxon>Dikarya</taxon>
        <taxon>Basidiomycota</taxon>
        <taxon>Ustilaginomycotina</taxon>
        <taxon>Malasseziomycetes</taxon>
        <taxon>Malasseziales</taxon>
        <taxon>Malasseziaceae</taxon>
        <taxon>Malassezia</taxon>
    </lineage>
</organism>
<dbReference type="SMART" id="SM01301">
    <property type="entry name" value="PTPlike_phytase"/>
    <property type="match status" value="3"/>
</dbReference>
<dbReference type="InterPro" id="IPR050561">
    <property type="entry name" value="PTP"/>
</dbReference>
<keyword evidence="2" id="KW-1185">Reference proteome</keyword>
<dbReference type="Proteomes" id="UP000186303">
    <property type="component" value="Chromosome 1"/>
</dbReference>
<dbReference type="VEuPathDB" id="FungiDB:MSYG_0774"/>
<reference evidence="2" key="1">
    <citation type="journal article" date="2017" name="Nucleic Acids Res.">
        <title>Proteogenomics produces comprehensive and highly accurate protein-coding gene annotation in a complete genome assembly of Malassezia sympodialis.</title>
        <authorList>
            <person name="Zhu Y."/>
            <person name="Engstroem P.G."/>
            <person name="Tellgren-Roth C."/>
            <person name="Baudo C.D."/>
            <person name="Kennell J.C."/>
            <person name="Sun S."/>
            <person name="Billmyre R.B."/>
            <person name="Schroeder M.S."/>
            <person name="Andersson A."/>
            <person name="Holm T."/>
            <person name="Sigurgeirsson B."/>
            <person name="Wu G."/>
            <person name="Sankaranarayanan S.R."/>
            <person name="Siddharthan R."/>
            <person name="Sanyal K."/>
            <person name="Lundeberg J."/>
            <person name="Nystedt B."/>
            <person name="Boekhout T."/>
            <person name="Dawson T.L. Jr."/>
            <person name="Heitman J."/>
            <person name="Scheynius A."/>
            <person name="Lehtioe J."/>
        </authorList>
    </citation>
    <scope>NUCLEOTIDE SEQUENCE [LARGE SCALE GENOMIC DNA]</scope>
    <source>
        <strain evidence="2">ATCC 42132</strain>
    </source>
</reference>
<evidence type="ECO:0000313" key="2">
    <source>
        <dbReference type="Proteomes" id="UP000186303"/>
    </source>
</evidence>
<proteinExistence type="predicted"/>
<dbReference type="OMA" id="VIPIWEE"/>
<evidence type="ECO:0000313" key="1">
    <source>
        <dbReference type="EMBL" id="SHO76436.1"/>
    </source>
</evidence>
<dbReference type="OrthoDB" id="66369at2759"/>
<accession>A0A1M8A1S9</accession>
<dbReference type="CDD" id="cd14496">
    <property type="entry name" value="PTP_paladin"/>
    <property type="match status" value="2"/>
</dbReference>
<sequence length="1350" mass="153552">MPDLPRAHILTSQWELHERKIVRERYGSVLSRGLILKRDHSVAHAEMTKHDAIALEGAPLFREADMDLGVFGVCQPTILGLKTVLSALHCNPTEDKADSRYCAWVCTREEPVVYVGDRPFVLRDALNPRQTMSMSSRAENLEAIEKRLKHDILTEAVKNNGLLLVHEEQGDSQDLKSMWVAVEKGEVRTVREVFAWVRSQGWRVSYHRLPVAPDQPLEHNYLDAYTQVIKDTDPLKTCFVANCGAGVFRTTFAMIAAVLVRRRQLVLLTNTDPMKEKDGQQLDTQTLPTTLGNTLRRAQDNMTQNHNLLRLIYVLSHSLTTKDTSGMIEQLLMQPVLLKSLQEANLGDYGIIRQLCGLLDNGLECKASVDMAIDACAHVVNLRESILSRRLHYSTAAAIDESQANLFLRRASKALEVYYFLIAFASYVEESRTALFRYRFAEWLKQRAEIWRGIVRIRTLRHHLTLFEPVADLSMISRGDASALAAPNDSVRRRFGEVLAQGALVTGDEFAEFVVHNRTGTVLRSGLLLKRDVWREFSLDKGNHLRGVVNFRRVLDTNIFGTGQPSVEGFKNLLNYVLDELTKEGETEHTVLWINLREEPLVYVSGHPYCLRQRELSLRNITDYSGITPTRLAQLEERLRQDVVHELETSDGKLLLHTETEDGTVVPLWEDAKPDDITTVQGIMDQVAASLKPGIHLQFRRVPITAEKSVEFSDVTYLLHAVLDSYNANTPIVVNCQLGRGRTTLVSVLILLMERWIQRAPLPEPVAEPAPSYHVINSLLRVVPHGQEIKRMVDNAVDACGNVVNIRDAIEHAYIAASEAPEAEKQRYIVQGVQNLRRYFHMMLFQAYLNSVNPSTIFQHTYEQYVQKQPVITTIARDLNKLELVTINPLRKIDIGDGMALSDEVDEVVRNRSGTILSASTILKSDFFSGILKAGLPLRIEGMPNLRRVNPLVGLFPSKDEFHSTFPTAQEVWGCGMPTIDGLRRGLKRMGADVNALKHVVWTNLREEPVLYVNGRPHVLRLAEQPLTNMEATGVTTDVVERIERALQRDLRQEAQQRDGRVLLHDEVPKDDGDFTIVPVWETVHEADILTPREVYERMRQESFRVDYARVAITDEQAPVPDVFAELEERVEHAIDTQSICVFNCQMGRGRTTSGMIIASLIVSVREFGQLWLERGEWPTTDDMRPSGDARELLEDELRVDGEYRCILQLVGVLTHGRLAKTLLDRVIDRMDTIQNLRKAISMMKLRADNTEPGSKRHMQLRTVFNNYLARYGYLIAFTSYLLDKIQWDEDQREDDDISVSSYSPRRISLRSMDESLMMNSSTTELSPSFPIWLKKRREITGILEKDHLE</sequence>
<dbReference type="Gene3D" id="3.90.190.10">
    <property type="entry name" value="Protein tyrosine phosphatase superfamily"/>
    <property type="match status" value="3"/>
</dbReference>
<gene>
    <name evidence="1" type="ORF">MSYG_0774</name>
</gene>
<dbReference type="SUPFAM" id="SSF52799">
    <property type="entry name" value="(Phosphotyrosine protein) phosphatases II"/>
    <property type="match status" value="3"/>
</dbReference>
<dbReference type="PANTHER" id="PTHR23339">
    <property type="entry name" value="TYROSINE SPECIFIC PROTEIN PHOSPHATASE AND DUAL SPECIFICITY PROTEIN PHOSPHATASE"/>
    <property type="match status" value="1"/>
</dbReference>
<protein>
    <recommendedName>
        <fullName evidence="3">Inositol hexakisphosphate-domain-containing protein</fullName>
    </recommendedName>
</protein>
<dbReference type="InterPro" id="IPR029021">
    <property type="entry name" value="Prot-tyrosine_phosphatase-like"/>
</dbReference>
<dbReference type="Pfam" id="PF14566">
    <property type="entry name" value="PTPlike_phytase"/>
    <property type="match status" value="3"/>
</dbReference>